<evidence type="ECO:0008006" key="3">
    <source>
        <dbReference type="Google" id="ProtNLM"/>
    </source>
</evidence>
<evidence type="ECO:0000313" key="2">
    <source>
        <dbReference type="EMBL" id="GAG19683.1"/>
    </source>
</evidence>
<gene>
    <name evidence="2" type="ORF">S01H1_54746</name>
</gene>
<dbReference type="PANTHER" id="PTHR30548">
    <property type="entry name" value="2-HYDROXYGLUTARYL-COA DEHYDRATASE, D-COMPONENT-RELATED"/>
    <property type="match status" value="1"/>
</dbReference>
<organism evidence="2">
    <name type="scientific">marine sediment metagenome</name>
    <dbReference type="NCBI Taxonomy" id="412755"/>
    <lineage>
        <taxon>unclassified sequences</taxon>
        <taxon>metagenomes</taxon>
        <taxon>ecological metagenomes</taxon>
    </lineage>
</organism>
<proteinExistence type="inferred from homology"/>
<dbReference type="InterPro" id="IPR010327">
    <property type="entry name" value="FldB/FldC_alpha/beta"/>
</dbReference>
<sequence length="167" mass="18931">RLLRELLDDISGWDGKADYRARLMIVGSILDEPAYIKVIEDQGGLVVTDSLCFGSRALWKDVDEKASDPIAALAQYHIASRPSCPRMFGDHPRRVDFLRDMVREFKVDGVIGERLVFCDNWAGETFMLASDFKDDGIPFLELDREYTLSGIGQLRTRVQAFLETIGR</sequence>
<dbReference type="Pfam" id="PF06050">
    <property type="entry name" value="HGD-D"/>
    <property type="match status" value="1"/>
</dbReference>
<evidence type="ECO:0000256" key="1">
    <source>
        <dbReference type="ARBA" id="ARBA00005806"/>
    </source>
</evidence>
<comment type="similarity">
    <text evidence="1">Belongs to the FldB/FldC dehydratase alpha/beta subunit family.</text>
</comment>
<protein>
    <recommendedName>
        <fullName evidence="3">2-hydroxyglutaryl-CoA dehydratase D-component</fullName>
    </recommendedName>
</protein>
<reference evidence="2" key="1">
    <citation type="journal article" date="2014" name="Front. Microbiol.">
        <title>High frequency of phylogenetically diverse reductive dehalogenase-homologous genes in deep subseafloor sedimentary metagenomes.</title>
        <authorList>
            <person name="Kawai M."/>
            <person name="Futagami T."/>
            <person name="Toyoda A."/>
            <person name="Takaki Y."/>
            <person name="Nishi S."/>
            <person name="Hori S."/>
            <person name="Arai W."/>
            <person name="Tsubouchi T."/>
            <person name="Morono Y."/>
            <person name="Uchiyama I."/>
            <person name="Ito T."/>
            <person name="Fujiyama A."/>
            <person name="Inagaki F."/>
            <person name="Takami H."/>
        </authorList>
    </citation>
    <scope>NUCLEOTIDE SEQUENCE</scope>
    <source>
        <strain evidence="2">Expedition CK06-06</strain>
    </source>
</reference>
<feature type="non-terminal residue" evidence="2">
    <location>
        <position position="1"/>
    </location>
</feature>
<accession>X0W500</accession>
<dbReference type="EMBL" id="BARS01035538">
    <property type="protein sequence ID" value="GAG19683.1"/>
    <property type="molecule type" value="Genomic_DNA"/>
</dbReference>
<dbReference type="PANTHER" id="PTHR30548:SF1">
    <property type="entry name" value="DEHYDRATASE SUBUNIT MJ0007-RELATED"/>
    <property type="match status" value="1"/>
</dbReference>
<dbReference type="AlphaFoldDB" id="X0W500"/>
<comment type="caution">
    <text evidence="2">The sequence shown here is derived from an EMBL/GenBank/DDBJ whole genome shotgun (WGS) entry which is preliminary data.</text>
</comment>
<name>X0W500_9ZZZZ</name>
<dbReference type="Gene3D" id="3.40.50.11900">
    <property type="match status" value="1"/>
</dbReference>